<protein>
    <submittedName>
        <fullName evidence="1">Uncharacterized protein</fullName>
    </submittedName>
</protein>
<dbReference type="AlphaFoldDB" id="A0A2S0WG79"/>
<evidence type="ECO:0000313" key="1">
    <source>
        <dbReference type="EMBL" id="AWB84777.1"/>
    </source>
</evidence>
<dbReference type="EMBL" id="CP026948">
    <property type="protein sequence ID" value="AWB84777.1"/>
    <property type="molecule type" value="Genomic_DNA"/>
</dbReference>
<sequence length="96" mass="10492">MTTVFDVLASHGIVGDDATTMLRAVFTAMMDDRFESKRDALGLGPFYGDFRDLAVQLSHARLEVGSTVYQQCVTDLFGSDGVRFAMLAPQIAEVAR</sequence>
<gene>
    <name evidence="1" type="ORF">C3E79_10085</name>
</gene>
<dbReference type="Proteomes" id="UP000244754">
    <property type="component" value="Chromosome"/>
</dbReference>
<proteinExistence type="predicted"/>
<dbReference type="RefSeq" id="WP_108404785.1">
    <property type="nucleotide sequence ID" value="NZ_CP026948.1"/>
</dbReference>
<dbReference type="KEGG" id="clia:C3E79_10085"/>
<name>A0A2S0WG79_9CORY</name>
<organism evidence="1 2">
    <name type="scientific">Corynebacterium liangguodongii</name>
    <dbReference type="NCBI Taxonomy" id="2079535"/>
    <lineage>
        <taxon>Bacteria</taxon>
        <taxon>Bacillati</taxon>
        <taxon>Actinomycetota</taxon>
        <taxon>Actinomycetes</taxon>
        <taxon>Mycobacteriales</taxon>
        <taxon>Corynebacteriaceae</taxon>
        <taxon>Corynebacterium</taxon>
    </lineage>
</organism>
<keyword evidence="2" id="KW-1185">Reference proteome</keyword>
<evidence type="ECO:0000313" key="2">
    <source>
        <dbReference type="Proteomes" id="UP000244754"/>
    </source>
</evidence>
<accession>A0A2S0WG79</accession>
<reference evidence="2" key="1">
    <citation type="submission" date="2018-01" db="EMBL/GenBank/DDBJ databases">
        <authorList>
            <person name="Li J."/>
        </authorList>
    </citation>
    <scope>NUCLEOTIDE SEQUENCE [LARGE SCALE GENOMIC DNA]</scope>
    <source>
        <strain evidence="2">2184</strain>
    </source>
</reference>